<evidence type="ECO:0000313" key="2">
    <source>
        <dbReference type="EMBL" id="TBW57464.1"/>
    </source>
</evidence>
<dbReference type="Pfam" id="PF01507">
    <property type="entry name" value="PAPS_reduct"/>
    <property type="match status" value="1"/>
</dbReference>
<feature type="domain" description="Phosphoadenosine phosphosulphate reductase" evidence="1">
    <location>
        <begin position="157"/>
        <end position="260"/>
    </location>
</feature>
<accession>A0ABY1ZMB9</accession>
<protein>
    <submittedName>
        <fullName evidence="2">Phosphoadenosine phosphosulfate reductase</fullName>
    </submittedName>
</protein>
<dbReference type="RefSeq" id="WP_131480547.1">
    <property type="nucleotide sequence ID" value="NZ_SJDL01000008.1"/>
</dbReference>
<evidence type="ECO:0000259" key="1">
    <source>
        <dbReference type="Pfam" id="PF01507"/>
    </source>
</evidence>
<dbReference type="InterPro" id="IPR014729">
    <property type="entry name" value="Rossmann-like_a/b/a_fold"/>
</dbReference>
<dbReference type="InterPro" id="IPR002500">
    <property type="entry name" value="PAPS_reduct_dom"/>
</dbReference>
<comment type="caution">
    <text evidence="2">The sequence shown here is derived from an EMBL/GenBank/DDBJ whole genome shotgun (WGS) entry which is preliminary data.</text>
</comment>
<sequence length="350" mass="39561">MNSQIALFDITDAPDPRDKHGLPDLFSYDTIIVAMSGKDSLACFLHLLEMGVPREKIEFWHHLPDGREGSTLFDWPVTEAYEQALAKAFGINIYMSWRQGGLETEMLKENDRSKPISFECPSHDGQGIELKTGGGIRGSISTRRRFPQQAADLKTRWCSGAAKIEVASMALNNQDRLHHSRTLFVTGERAQESGNRANYLKFEPHRCDRRNSKRLGRHVDHYRPVHGWSEEEVWAIIQRHGVVPHPAYRMGWSRLSCMRCIFGSKNQWASIQLIDEEGFEAVANYEEEFNCTIHRTMSVREQASAGKPYNAITNELAALAMNTEYNAPILIDPADWELPAGAFGEDAGPT</sequence>
<dbReference type="EMBL" id="SJDL01000008">
    <property type="protein sequence ID" value="TBW57464.1"/>
    <property type="molecule type" value="Genomic_DNA"/>
</dbReference>
<dbReference type="Gene3D" id="3.40.50.620">
    <property type="entry name" value="HUPs"/>
    <property type="match status" value="1"/>
</dbReference>
<dbReference type="SUPFAM" id="SSF52402">
    <property type="entry name" value="Adenine nucleotide alpha hydrolases-like"/>
    <property type="match status" value="1"/>
</dbReference>
<dbReference type="Proteomes" id="UP000313645">
    <property type="component" value="Unassembled WGS sequence"/>
</dbReference>
<keyword evidence="3" id="KW-1185">Reference proteome</keyword>
<dbReference type="PANTHER" id="PTHR43196:SF2">
    <property type="entry name" value="PHOSPHOADENOSINE PHOSPHOSULFATE REDUCTASE"/>
    <property type="match status" value="1"/>
</dbReference>
<organism evidence="2 3">
    <name type="scientific">Marinobacter halodurans</name>
    <dbReference type="NCBI Taxonomy" id="2528979"/>
    <lineage>
        <taxon>Bacteria</taxon>
        <taxon>Pseudomonadati</taxon>
        <taxon>Pseudomonadota</taxon>
        <taxon>Gammaproteobacteria</taxon>
        <taxon>Pseudomonadales</taxon>
        <taxon>Marinobacteraceae</taxon>
        <taxon>Marinobacter</taxon>
    </lineage>
</organism>
<gene>
    <name evidence="2" type="ORF">EZI54_07335</name>
</gene>
<proteinExistence type="predicted"/>
<evidence type="ECO:0000313" key="3">
    <source>
        <dbReference type="Proteomes" id="UP000313645"/>
    </source>
</evidence>
<dbReference type="InterPro" id="IPR050128">
    <property type="entry name" value="Sulfate_adenylyltrnsfr_sub2"/>
</dbReference>
<reference evidence="2 3" key="1">
    <citation type="submission" date="2019-02" db="EMBL/GenBank/DDBJ databases">
        <title>Marinobacter halodurans sp. nov., a marine bacterium isolated from sea tidal flat.</title>
        <authorList>
            <person name="Yoo Y."/>
            <person name="Lee D.W."/>
            <person name="Kim B.S."/>
            <person name="Kim J.-J."/>
        </authorList>
    </citation>
    <scope>NUCLEOTIDE SEQUENCE [LARGE SCALE GENOMIC DNA]</scope>
    <source>
        <strain evidence="2 3">YJ-S3-2</strain>
    </source>
</reference>
<dbReference type="PANTHER" id="PTHR43196">
    <property type="entry name" value="SULFATE ADENYLYLTRANSFERASE SUBUNIT 2"/>
    <property type="match status" value="1"/>
</dbReference>
<name>A0ABY1ZMB9_9GAMM</name>